<keyword evidence="3" id="KW-0998">Cell outer membrane</keyword>
<comment type="caution">
    <text evidence="8">The sequence shown here is derived from an EMBL/GenBank/DDBJ whole genome shotgun (WGS) entry which is preliminary data.</text>
</comment>
<keyword evidence="9" id="KW-1185">Reference proteome</keyword>
<dbReference type="Gene3D" id="3.30.1330.60">
    <property type="entry name" value="OmpA-like domain"/>
    <property type="match status" value="1"/>
</dbReference>
<name>A0ABT3GUC2_9RHOB</name>
<evidence type="ECO:0000313" key="9">
    <source>
        <dbReference type="Proteomes" id="UP001208938"/>
    </source>
</evidence>
<evidence type="ECO:0000256" key="2">
    <source>
        <dbReference type="ARBA" id="ARBA00023136"/>
    </source>
</evidence>
<accession>A0ABT3GUC2</accession>
<proteinExistence type="predicted"/>
<dbReference type="Proteomes" id="UP001208938">
    <property type="component" value="Unassembled WGS sequence"/>
</dbReference>
<evidence type="ECO:0000256" key="6">
    <source>
        <dbReference type="SAM" id="SignalP"/>
    </source>
</evidence>
<feature type="chain" id="PRO_5046153910" evidence="6">
    <location>
        <begin position="18"/>
        <end position="210"/>
    </location>
</feature>
<dbReference type="Pfam" id="PF13488">
    <property type="entry name" value="Gly-zipper_Omp"/>
    <property type="match status" value="1"/>
</dbReference>
<organism evidence="8 9">
    <name type="scientific">Pararhodobacter zhoushanensis</name>
    <dbReference type="NCBI Taxonomy" id="2479545"/>
    <lineage>
        <taxon>Bacteria</taxon>
        <taxon>Pseudomonadati</taxon>
        <taxon>Pseudomonadota</taxon>
        <taxon>Alphaproteobacteria</taxon>
        <taxon>Rhodobacterales</taxon>
        <taxon>Paracoccaceae</taxon>
        <taxon>Pararhodobacter</taxon>
    </lineage>
</organism>
<dbReference type="InterPro" id="IPR006665">
    <property type="entry name" value="OmpA-like"/>
</dbReference>
<dbReference type="InterPro" id="IPR039567">
    <property type="entry name" value="Gly-zipper"/>
</dbReference>
<feature type="signal peptide" evidence="6">
    <location>
        <begin position="1"/>
        <end position="17"/>
    </location>
</feature>
<evidence type="ECO:0000256" key="5">
    <source>
        <dbReference type="SAM" id="MobiDB-lite"/>
    </source>
</evidence>
<evidence type="ECO:0000256" key="3">
    <source>
        <dbReference type="ARBA" id="ARBA00023237"/>
    </source>
</evidence>
<dbReference type="SUPFAM" id="SSF103088">
    <property type="entry name" value="OmpA-like"/>
    <property type="match status" value="1"/>
</dbReference>
<dbReference type="RefSeq" id="WP_127106165.1">
    <property type="nucleotide sequence ID" value="NZ_JAPDFL010000001.1"/>
</dbReference>
<keyword evidence="6" id="KW-0732">Signal</keyword>
<dbReference type="PANTHER" id="PTHR30329">
    <property type="entry name" value="STATOR ELEMENT OF FLAGELLAR MOTOR COMPLEX"/>
    <property type="match status" value="1"/>
</dbReference>
<reference evidence="8 9" key="1">
    <citation type="submission" date="2022-10" db="EMBL/GenBank/DDBJ databases">
        <title>Pararhodobacter sp. nov., isolated from marine algae.</title>
        <authorList>
            <person name="Choi B.J."/>
            <person name="Kim J.M."/>
            <person name="Lee J.K."/>
            <person name="Choi D.G."/>
            <person name="Jeon C.O."/>
        </authorList>
    </citation>
    <scope>NUCLEOTIDE SEQUENCE [LARGE SCALE GENOMIC DNA]</scope>
    <source>
        <strain evidence="8 9">ZQ420</strain>
    </source>
</reference>
<dbReference type="PRINTS" id="PR01023">
    <property type="entry name" value="NAFLGMOTY"/>
</dbReference>
<sequence length="210" mass="21001">MMATKAFAAMTALSLIAACTTSSGDPYRQGTGALTGAAVGGLLGAATGNGSSERVLIGAGLGAIAGGVIGNHLDQQAAELRGSLGSNVGVVNTGNEIVVTLPQDILFATDSAAVRPDLQSDLRTIAANLQRYPGSTVIVTGHTDSTGSASYNQTLSLRRADAVAGVLITSGVPASRVQGRGAGMTQPVASNDSAAGRAQNRRVEITIRPN</sequence>
<dbReference type="PRINTS" id="PR01021">
    <property type="entry name" value="OMPADOMAIN"/>
</dbReference>
<dbReference type="PANTHER" id="PTHR30329:SF21">
    <property type="entry name" value="LIPOPROTEIN YIAD-RELATED"/>
    <property type="match status" value="1"/>
</dbReference>
<protein>
    <submittedName>
        <fullName evidence="8">OmpA family protein</fullName>
    </submittedName>
</protein>
<dbReference type="Pfam" id="PF00691">
    <property type="entry name" value="OmpA"/>
    <property type="match status" value="1"/>
</dbReference>
<dbReference type="PROSITE" id="PS51257">
    <property type="entry name" value="PROKAR_LIPOPROTEIN"/>
    <property type="match status" value="1"/>
</dbReference>
<dbReference type="PROSITE" id="PS51123">
    <property type="entry name" value="OMPA_2"/>
    <property type="match status" value="1"/>
</dbReference>
<evidence type="ECO:0000259" key="7">
    <source>
        <dbReference type="PROSITE" id="PS51123"/>
    </source>
</evidence>
<evidence type="ECO:0000313" key="8">
    <source>
        <dbReference type="EMBL" id="MCW1931138.1"/>
    </source>
</evidence>
<dbReference type="InterPro" id="IPR050330">
    <property type="entry name" value="Bact_OuterMem_StrucFunc"/>
</dbReference>
<dbReference type="CDD" id="cd07185">
    <property type="entry name" value="OmpA_C-like"/>
    <property type="match status" value="1"/>
</dbReference>
<evidence type="ECO:0000256" key="1">
    <source>
        <dbReference type="ARBA" id="ARBA00004442"/>
    </source>
</evidence>
<dbReference type="InterPro" id="IPR006664">
    <property type="entry name" value="OMP_bac"/>
</dbReference>
<dbReference type="InterPro" id="IPR036737">
    <property type="entry name" value="OmpA-like_sf"/>
</dbReference>
<keyword evidence="2 4" id="KW-0472">Membrane</keyword>
<comment type="subcellular location">
    <subcellularLocation>
        <location evidence="1">Cell outer membrane</location>
    </subcellularLocation>
</comment>
<gene>
    <name evidence="8" type="ORF">OKW52_02350</name>
</gene>
<feature type="region of interest" description="Disordered" evidence="5">
    <location>
        <begin position="177"/>
        <end position="200"/>
    </location>
</feature>
<dbReference type="EMBL" id="JAPDFL010000001">
    <property type="protein sequence ID" value="MCW1931138.1"/>
    <property type="molecule type" value="Genomic_DNA"/>
</dbReference>
<evidence type="ECO:0000256" key="4">
    <source>
        <dbReference type="PROSITE-ProRule" id="PRU00473"/>
    </source>
</evidence>
<feature type="domain" description="OmpA-like" evidence="7">
    <location>
        <begin position="94"/>
        <end position="210"/>
    </location>
</feature>